<accession>A0A820XDA0</accession>
<protein>
    <recommendedName>
        <fullName evidence="3">Reverse transcriptase</fullName>
    </recommendedName>
</protein>
<organism evidence="1 2">
    <name type="scientific">Rotaria magnacalcarata</name>
    <dbReference type="NCBI Taxonomy" id="392030"/>
    <lineage>
        <taxon>Eukaryota</taxon>
        <taxon>Metazoa</taxon>
        <taxon>Spiralia</taxon>
        <taxon>Gnathifera</taxon>
        <taxon>Rotifera</taxon>
        <taxon>Eurotatoria</taxon>
        <taxon>Bdelloidea</taxon>
        <taxon>Philodinida</taxon>
        <taxon>Philodinidae</taxon>
        <taxon>Rotaria</taxon>
    </lineage>
</organism>
<dbReference type="EMBL" id="CAJOBG010057421">
    <property type="protein sequence ID" value="CAF4528234.1"/>
    <property type="molecule type" value="Genomic_DNA"/>
</dbReference>
<reference evidence="1" key="1">
    <citation type="submission" date="2021-02" db="EMBL/GenBank/DDBJ databases">
        <authorList>
            <person name="Nowell W R."/>
        </authorList>
    </citation>
    <scope>NUCLEOTIDE SEQUENCE</scope>
</reference>
<dbReference type="Proteomes" id="UP000663866">
    <property type="component" value="Unassembled WGS sequence"/>
</dbReference>
<proteinExistence type="predicted"/>
<evidence type="ECO:0000313" key="1">
    <source>
        <dbReference type="EMBL" id="CAF4528234.1"/>
    </source>
</evidence>
<dbReference type="AlphaFoldDB" id="A0A820XDA0"/>
<evidence type="ECO:0008006" key="3">
    <source>
        <dbReference type="Google" id="ProtNLM"/>
    </source>
</evidence>
<name>A0A820XDA0_9BILA</name>
<feature type="non-terminal residue" evidence="1">
    <location>
        <position position="1"/>
    </location>
</feature>
<evidence type="ECO:0000313" key="2">
    <source>
        <dbReference type="Proteomes" id="UP000663866"/>
    </source>
</evidence>
<comment type="caution">
    <text evidence="1">The sequence shown here is derived from an EMBL/GenBank/DDBJ whole genome shotgun (WGS) entry which is preliminary data.</text>
</comment>
<keyword evidence="2" id="KW-1185">Reference proteome</keyword>
<gene>
    <name evidence="1" type="ORF">OVN521_LOCUS42192</name>
</gene>
<sequence>YKDQTQALTQAIAALSIRQKIKKFNLILRVTDKSHNFYIGSAIEFEKKIQTFFQDTNAFVVLKENPFDEILTKVIQLLNRLSGKKLILQWQSKKMMPNRTKSVLAHLYFNPKTHKIGIPVRPIENTIGAPTTNISDFLDEIIRPIFDSKCGSTSIIDGASLLKELYKYIKKGLFKVSTLFCTFDIRNLYTMLPQEEALDILIEFLQ</sequence>
<feature type="non-terminal residue" evidence="1">
    <location>
        <position position="206"/>
    </location>
</feature>